<dbReference type="EC" id="3.4.11.4" evidence="7"/>
<accession>I2F6Y8</accession>
<keyword evidence="2 7" id="KW-0645">Protease</keyword>
<sequence>MIEKLIERFLRYISIETTSSFESKTFPSTTGQLDLARTLKEDMESIGLSEVTIDDFGYVMGTLPSNLETKLPVIGFISHMDTSPEMSGKDVRPSIVKYQGGKLLLNKKDNLYIDPHLYPEIERYVGEDLIVTDGTTLLGADDKAGIAEILTAMEFIISNPRIKHGKIRVAFTPDEEIGRGTNHFSIEEFGADYAYTVDGGGIGELQYETFNAANTEVVIKGLNIHPGSAKDKMKNSMLIACEFNGMLPSNEIPATTCGREGFFHLISVQGSVEETILKYIIRDHSREKFSRKKTMISEVAALLNYKYGENTVTFCTEDSYYNMKEKIEEVYFVVETAKRAMESLSIEPKIEPVRGGTDGVRLSFVGLPTPNLFTGGHNFHGRFEYIPIRSMEKSVQVITKIVELFSEEATFES</sequence>
<dbReference type="HOGENOM" id="CLU_053676_0_0_0"/>
<dbReference type="eggNOG" id="COG2195">
    <property type="taxonomic scope" value="Bacteria"/>
</dbReference>
<dbReference type="AlphaFoldDB" id="I2F6Y8"/>
<dbReference type="KEGG" id="mpg:Theba_2050"/>
<proteinExistence type="inferred from homology"/>
<dbReference type="CDD" id="cd03892">
    <property type="entry name" value="M20_peptT"/>
    <property type="match status" value="1"/>
</dbReference>
<dbReference type="EMBL" id="CP003532">
    <property type="protein sequence ID" value="AFK07691.1"/>
    <property type="molecule type" value="Genomic_DNA"/>
</dbReference>
<dbReference type="Gene3D" id="3.30.70.360">
    <property type="match status" value="1"/>
</dbReference>
<feature type="binding site" evidence="7 9">
    <location>
        <position position="380"/>
    </location>
    <ligand>
        <name>Zn(2+)</name>
        <dbReference type="ChEBI" id="CHEBI:29105"/>
        <label>2</label>
    </ligand>
</feature>
<dbReference type="HAMAP" id="MF_00550">
    <property type="entry name" value="Aminopeptidase_M20"/>
    <property type="match status" value="1"/>
</dbReference>
<dbReference type="GO" id="GO:0008270">
    <property type="term" value="F:zinc ion binding"/>
    <property type="evidence" value="ECO:0007669"/>
    <property type="project" value="UniProtKB-UniRule"/>
</dbReference>
<evidence type="ECO:0000256" key="9">
    <source>
        <dbReference type="PIRSR" id="PIRSR037215-2"/>
    </source>
</evidence>
<dbReference type="InterPro" id="IPR011650">
    <property type="entry name" value="Peptidase_M20_dimer"/>
</dbReference>
<dbReference type="PROSITE" id="PS00759">
    <property type="entry name" value="ARGE_DAPE_CPG2_2"/>
    <property type="match status" value="1"/>
</dbReference>
<gene>
    <name evidence="7" type="primary">pepT</name>
    <name evidence="11" type="ORF">Theba_2050</name>
</gene>
<dbReference type="PANTHER" id="PTHR42994">
    <property type="entry name" value="PEPTIDASE T"/>
    <property type="match status" value="1"/>
</dbReference>
<evidence type="ECO:0000256" key="2">
    <source>
        <dbReference type="ARBA" id="ARBA00022670"/>
    </source>
</evidence>
<dbReference type="GO" id="GO:0008237">
    <property type="term" value="F:metallopeptidase activity"/>
    <property type="evidence" value="ECO:0007669"/>
    <property type="project" value="UniProtKB-KW"/>
</dbReference>
<dbReference type="PIRSF" id="PIRSF037215">
    <property type="entry name" value="Peptidase_M20B"/>
    <property type="match status" value="1"/>
</dbReference>
<keyword evidence="7" id="KW-0963">Cytoplasm</keyword>
<feature type="domain" description="Peptidase M20 dimerisation" evidence="10">
    <location>
        <begin position="207"/>
        <end position="309"/>
    </location>
</feature>
<feature type="active site" evidence="7 8">
    <location>
        <position position="81"/>
    </location>
</feature>
<organism evidence="11 12">
    <name type="scientific">Mesotoga prima MesG1.Ag.4.2</name>
    <dbReference type="NCBI Taxonomy" id="660470"/>
    <lineage>
        <taxon>Bacteria</taxon>
        <taxon>Thermotogati</taxon>
        <taxon>Thermotogota</taxon>
        <taxon>Thermotogae</taxon>
        <taxon>Kosmotogales</taxon>
        <taxon>Kosmotogaceae</taxon>
        <taxon>Mesotoga</taxon>
    </lineage>
</organism>
<protein>
    <recommendedName>
        <fullName evidence="7">Peptidase T</fullName>
        <ecNumber evidence="7">3.4.11.4</ecNumber>
    </recommendedName>
    <alternativeName>
        <fullName evidence="7">Aminotripeptidase</fullName>
        <shortName evidence="7">Tripeptidase</shortName>
    </alternativeName>
    <alternativeName>
        <fullName evidence="7">Tripeptide aminopeptidase</fullName>
    </alternativeName>
</protein>
<evidence type="ECO:0000313" key="12">
    <source>
        <dbReference type="Proteomes" id="UP000002881"/>
    </source>
</evidence>
<dbReference type="InterPro" id="IPR036264">
    <property type="entry name" value="Bact_exopeptidase_dim_dom"/>
</dbReference>
<feature type="active site" description="Proton acceptor" evidence="7 8">
    <location>
        <position position="175"/>
    </location>
</feature>
<dbReference type="Gene3D" id="3.40.630.10">
    <property type="entry name" value="Zn peptidases"/>
    <property type="match status" value="1"/>
</dbReference>
<dbReference type="PANTHER" id="PTHR42994:SF1">
    <property type="entry name" value="PEPTIDASE T"/>
    <property type="match status" value="1"/>
</dbReference>
<keyword evidence="12" id="KW-1185">Reference proteome</keyword>
<dbReference type="Proteomes" id="UP000002881">
    <property type="component" value="Chromosome"/>
</dbReference>
<dbReference type="NCBIfam" id="NF009920">
    <property type="entry name" value="PRK13381.1"/>
    <property type="match status" value="1"/>
</dbReference>
<dbReference type="GO" id="GO:0045148">
    <property type="term" value="F:tripeptide aminopeptidase activity"/>
    <property type="evidence" value="ECO:0007669"/>
    <property type="project" value="UniProtKB-UniRule"/>
</dbReference>
<keyword evidence="6 7" id="KW-0482">Metalloprotease</keyword>
<evidence type="ECO:0000256" key="3">
    <source>
        <dbReference type="ARBA" id="ARBA00022723"/>
    </source>
</evidence>
<dbReference type="InterPro" id="IPR002933">
    <property type="entry name" value="Peptidase_M20"/>
</dbReference>
<evidence type="ECO:0000256" key="6">
    <source>
        <dbReference type="ARBA" id="ARBA00023049"/>
    </source>
</evidence>
<keyword evidence="4 7" id="KW-0378">Hydrolase</keyword>
<dbReference type="InterPro" id="IPR001261">
    <property type="entry name" value="ArgE/DapE_CS"/>
</dbReference>
<dbReference type="STRING" id="660470.Theba_2050"/>
<comment type="similarity">
    <text evidence="1 7">Belongs to the peptidase M20B family.</text>
</comment>
<dbReference type="GO" id="GO:0005829">
    <property type="term" value="C:cytosol"/>
    <property type="evidence" value="ECO:0007669"/>
    <property type="project" value="TreeGrafter"/>
</dbReference>
<dbReference type="InterPro" id="IPR010161">
    <property type="entry name" value="Peptidase_M20B"/>
</dbReference>
<feature type="binding site" evidence="7 9">
    <location>
        <position position="176"/>
    </location>
    <ligand>
        <name>Zn(2+)</name>
        <dbReference type="ChEBI" id="CHEBI:29105"/>
        <label>2</label>
    </ligand>
</feature>
<name>I2F6Y8_9BACT</name>
<comment type="cofactor">
    <cofactor evidence="7 9">
        <name>Zn(2+)</name>
        <dbReference type="ChEBI" id="CHEBI:29105"/>
    </cofactor>
    <text evidence="7 9">Binds 2 Zn(2+) ions per subunit.</text>
</comment>
<keyword evidence="3 7" id="KW-0479">Metal-binding</keyword>
<dbReference type="PROSITE" id="PS00758">
    <property type="entry name" value="ARGE_DAPE_CPG2_1"/>
    <property type="match status" value="1"/>
</dbReference>
<evidence type="ECO:0000256" key="5">
    <source>
        <dbReference type="ARBA" id="ARBA00022833"/>
    </source>
</evidence>
<evidence type="ECO:0000256" key="7">
    <source>
        <dbReference type="HAMAP-Rule" id="MF_00550"/>
    </source>
</evidence>
<evidence type="ECO:0000256" key="1">
    <source>
        <dbReference type="ARBA" id="ARBA00009692"/>
    </source>
</evidence>
<dbReference type="SUPFAM" id="SSF53187">
    <property type="entry name" value="Zn-dependent exopeptidases"/>
    <property type="match status" value="1"/>
</dbReference>
<dbReference type="NCBIfam" id="TIGR01882">
    <property type="entry name" value="peptidase-T"/>
    <property type="match status" value="1"/>
</dbReference>
<feature type="binding site" evidence="7 9">
    <location>
        <position position="141"/>
    </location>
    <ligand>
        <name>Zn(2+)</name>
        <dbReference type="ChEBI" id="CHEBI:29105"/>
        <label>1</label>
    </ligand>
</feature>
<keyword evidence="7" id="KW-0031">Aminopeptidase</keyword>
<evidence type="ECO:0000259" key="10">
    <source>
        <dbReference type="Pfam" id="PF07687"/>
    </source>
</evidence>
<dbReference type="NCBIfam" id="NF003976">
    <property type="entry name" value="PRK05469.1"/>
    <property type="match status" value="1"/>
</dbReference>
<dbReference type="Pfam" id="PF07687">
    <property type="entry name" value="M20_dimer"/>
    <property type="match status" value="1"/>
</dbReference>
<feature type="binding site" evidence="7 9">
    <location>
        <position position="79"/>
    </location>
    <ligand>
        <name>Zn(2+)</name>
        <dbReference type="ChEBI" id="CHEBI:29105"/>
        <label>1</label>
    </ligand>
</feature>
<comment type="function">
    <text evidence="7">Cleaves the N-terminal amino acid of tripeptides.</text>
</comment>
<evidence type="ECO:0000256" key="8">
    <source>
        <dbReference type="PIRSR" id="PIRSR037215-1"/>
    </source>
</evidence>
<comment type="subcellular location">
    <subcellularLocation>
        <location evidence="7">Cytoplasm</location>
    </subcellularLocation>
</comment>
<reference evidence="11 12" key="1">
    <citation type="journal article" date="2012" name="Genome Biol. Evol.">
        <title>Genome Sequence of the Mesophilic Thermotogales Bacterium Mesotoga prima MesG1.Ag.4.2 Reveals the Largest Thermotogales Genome To Date.</title>
        <authorList>
            <person name="Zhaxybayeva O."/>
            <person name="Swithers K.S."/>
            <person name="Foght J."/>
            <person name="Green A.G."/>
            <person name="Bruce D."/>
            <person name="Detter C."/>
            <person name="Han S."/>
            <person name="Teshima H."/>
            <person name="Han J."/>
            <person name="Woyke T."/>
            <person name="Pitluck S."/>
            <person name="Nolan M."/>
            <person name="Ivanova N."/>
            <person name="Pati A."/>
            <person name="Land M.L."/>
            <person name="Dlutek M."/>
            <person name="Doolittle W.F."/>
            <person name="Noll K.M."/>
            <person name="Nesbo C.L."/>
        </authorList>
    </citation>
    <scope>NUCLEOTIDE SEQUENCE [LARGE SCALE GENOMIC DNA]</scope>
    <source>
        <strain evidence="12">mesG1.Ag.4.2</strain>
    </source>
</reference>
<dbReference type="Pfam" id="PF01546">
    <property type="entry name" value="Peptidase_M20"/>
    <property type="match status" value="1"/>
</dbReference>
<evidence type="ECO:0000313" key="11">
    <source>
        <dbReference type="EMBL" id="AFK07691.1"/>
    </source>
</evidence>
<dbReference type="SUPFAM" id="SSF55031">
    <property type="entry name" value="Bacterial exopeptidase dimerisation domain"/>
    <property type="match status" value="1"/>
</dbReference>
<comment type="catalytic activity">
    <reaction evidence="7">
        <text>Release of the N-terminal residue from a tripeptide.</text>
        <dbReference type="EC" id="3.4.11.4"/>
    </reaction>
</comment>
<keyword evidence="5 7" id="KW-0862">Zinc</keyword>
<evidence type="ECO:0000256" key="4">
    <source>
        <dbReference type="ARBA" id="ARBA00022801"/>
    </source>
</evidence>
<dbReference type="GO" id="GO:0006508">
    <property type="term" value="P:proteolysis"/>
    <property type="evidence" value="ECO:0007669"/>
    <property type="project" value="UniProtKB-UniRule"/>
</dbReference>
<feature type="binding site" evidence="7 9">
    <location>
        <position position="198"/>
    </location>
    <ligand>
        <name>Zn(2+)</name>
        <dbReference type="ChEBI" id="CHEBI:29105"/>
        <label>1</label>
    </ligand>
</feature>
<dbReference type="GO" id="GO:0043171">
    <property type="term" value="P:peptide catabolic process"/>
    <property type="evidence" value="ECO:0007669"/>
    <property type="project" value="UniProtKB-UniRule"/>
</dbReference>
<feature type="binding site" evidence="7 9">
    <location>
        <position position="141"/>
    </location>
    <ligand>
        <name>Zn(2+)</name>
        <dbReference type="ChEBI" id="CHEBI:29105"/>
        <label>2</label>
    </ligand>
</feature>